<protein>
    <submittedName>
        <fullName evidence="1">Uncharacterized protein</fullName>
    </submittedName>
</protein>
<evidence type="ECO:0000313" key="1">
    <source>
        <dbReference type="EMBL" id="MED6118633.1"/>
    </source>
</evidence>
<proteinExistence type="predicted"/>
<name>A0ABU6R489_9FABA</name>
<reference evidence="1 2" key="1">
    <citation type="journal article" date="2023" name="Plants (Basel)">
        <title>Bridging the Gap: Combining Genomics and Transcriptomics Approaches to Understand Stylosanthes scabra, an Orphan Legume from the Brazilian Caatinga.</title>
        <authorList>
            <person name="Ferreira-Neto J.R.C."/>
            <person name="da Silva M.D."/>
            <person name="Binneck E."/>
            <person name="de Melo N.F."/>
            <person name="da Silva R.H."/>
            <person name="de Melo A.L.T.M."/>
            <person name="Pandolfi V."/>
            <person name="Bustamante F.O."/>
            <person name="Brasileiro-Vidal A.C."/>
            <person name="Benko-Iseppon A.M."/>
        </authorList>
    </citation>
    <scope>NUCLEOTIDE SEQUENCE [LARGE SCALE GENOMIC DNA]</scope>
    <source>
        <tissue evidence="1">Leaves</tissue>
    </source>
</reference>
<dbReference type="Proteomes" id="UP001341840">
    <property type="component" value="Unassembled WGS sequence"/>
</dbReference>
<dbReference type="EMBL" id="JASCZI010030217">
    <property type="protein sequence ID" value="MED6118633.1"/>
    <property type="molecule type" value="Genomic_DNA"/>
</dbReference>
<evidence type="ECO:0000313" key="2">
    <source>
        <dbReference type="Proteomes" id="UP001341840"/>
    </source>
</evidence>
<comment type="caution">
    <text evidence="1">The sequence shown here is derived from an EMBL/GenBank/DDBJ whole genome shotgun (WGS) entry which is preliminary data.</text>
</comment>
<keyword evidence="2" id="KW-1185">Reference proteome</keyword>
<organism evidence="1 2">
    <name type="scientific">Stylosanthes scabra</name>
    <dbReference type="NCBI Taxonomy" id="79078"/>
    <lineage>
        <taxon>Eukaryota</taxon>
        <taxon>Viridiplantae</taxon>
        <taxon>Streptophyta</taxon>
        <taxon>Embryophyta</taxon>
        <taxon>Tracheophyta</taxon>
        <taxon>Spermatophyta</taxon>
        <taxon>Magnoliopsida</taxon>
        <taxon>eudicotyledons</taxon>
        <taxon>Gunneridae</taxon>
        <taxon>Pentapetalae</taxon>
        <taxon>rosids</taxon>
        <taxon>fabids</taxon>
        <taxon>Fabales</taxon>
        <taxon>Fabaceae</taxon>
        <taxon>Papilionoideae</taxon>
        <taxon>50 kb inversion clade</taxon>
        <taxon>dalbergioids sensu lato</taxon>
        <taxon>Dalbergieae</taxon>
        <taxon>Pterocarpus clade</taxon>
        <taxon>Stylosanthes</taxon>
    </lineage>
</organism>
<accession>A0ABU6R489</accession>
<sequence>MYKEVMDKFTSLCHVKVVGQLLLPSFDAKLIKEGSKIDICKHSGAKLSPNIKFATSINHQTSYKANVRIHGVHSGTFDGHVISFLTESNRRANASHEFKNGGLS</sequence>
<gene>
    <name evidence="1" type="ORF">PIB30_004684</name>
</gene>